<accession>A0A1G9RZY1</accession>
<feature type="domain" description="Major facilitator superfamily (MFS) profile" evidence="8">
    <location>
        <begin position="14"/>
        <end position="464"/>
    </location>
</feature>
<feature type="transmembrane region" description="Helical" evidence="7">
    <location>
        <begin position="335"/>
        <end position="352"/>
    </location>
</feature>
<dbReference type="GO" id="GO:0022857">
    <property type="term" value="F:transmembrane transporter activity"/>
    <property type="evidence" value="ECO:0007669"/>
    <property type="project" value="InterPro"/>
</dbReference>
<feature type="transmembrane region" description="Helical" evidence="7">
    <location>
        <begin position="364"/>
        <end position="386"/>
    </location>
</feature>
<feature type="transmembrane region" description="Helical" evidence="7">
    <location>
        <begin position="12"/>
        <end position="37"/>
    </location>
</feature>
<dbReference type="SUPFAM" id="SSF103473">
    <property type="entry name" value="MFS general substrate transporter"/>
    <property type="match status" value="1"/>
</dbReference>
<evidence type="ECO:0000256" key="4">
    <source>
        <dbReference type="ARBA" id="ARBA00022692"/>
    </source>
</evidence>
<feature type="transmembrane region" description="Helical" evidence="7">
    <location>
        <begin position="141"/>
        <end position="162"/>
    </location>
</feature>
<dbReference type="Gene3D" id="1.20.1720.10">
    <property type="entry name" value="Multidrug resistance protein D"/>
    <property type="match status" value="1"/>
</dbReference>
<feature type="transmembrane region" description="Helical" evidence="7">
    <location>
        <begin position="202"/>
        <end position="220"/>
    </location>
</feature>
<dbReference type="PROSITE" id="PS50850">
    <property type="entry name" value="MFS"/>
    <property type="match status" value="1"/>
</dbReference>
<organism evidence="9 10">
    <name type="scientific">Lentzea albidocapillata subsp. violacea</name>
    <dbReference type="NCBI Taxonomy" id="128104"/>
    <lineage>
        <taxon>Bacteria</taxon>
        <taxon>Bacillati</taxon>
        <taxon>Actinomycetota</taxon>
        <taxon>Actinomycetes</taxon>
        <taxon>Pseudonocardiales</taxon>
        <taxon>Pseudonocardiaceae</taxon>
        <taxon>Lentzea</taxon>
    </lineage>
</organism>
<feature type="transmembrane region" description="Helical" evidence="7">
    <location>
        <begin position="407"/>
        <end position="426"/>
    </location>
</feature>
<dbReference type="RefSeq" id="WP_090011865.1">
    <property type="nucleotide sequence ID" value="NZ_FNET01000019.1"/>
</dbReference>
<feature type="transmembrane region" description="Helical" evidence="7">
    <location>
        <begin position="301"/>
        <end position="323"/>
    </location>
</feature>
<keyword evidence="4 7" id="KW-0812">Transmembrane</keyword>
<dbReference type="InterPro" id="IPR036259">
    <property type="entry name" value="MFS_trans_sf"/>
</dbReference>
<evidence type="ECO:0000259" key="8">
    <source>
        <dbReference type="PROSITE" id="PS50850"/>
    </source>
</evidence>
<keyword evidence="2" id="KW-0813">Transport</keyword>
<feature type="transmembrane region" description="Helical" evidence="7">
    <location>
        <begin position="168"/>
        <end position="190"/>
    </location>
</feature>
<dbReference type="InterPro" id="IPR020846">
    <property type="entry name" value="MFS_dom"/>
</dbReference>
<evidence type="ECO:0000256" key="1">
    <source>
        <dbReference type="ARBA" id="ARBA00004651"/>
    </source>
</evidence>
<evidence type="ECO:0000256" key="6">
    <source>
        <dbReference type="ARBA" id="ARBA00023136"/>
    </source>
</evidence>
<dbReference type="GO" id="GO:0005886">
    <property type="term" value="C:plasma membrane"/>
    <property type="evidence" value="ECO:0007669"/>
    <property type="project" value="UniProtKB-SubCell"/>
</dbReference>
<name>A0A1G9RZY1_9PSEU</name>
<keyword evidence="5 7" id="KW-1133">Transmembrane helix</keyword>
<feature type="transmembrane region" description="Helical" evidence="7">
    <location>
        <begin position="232"/>
        <end position="249"/>
    </location>
</feature>
<sequence length="477" mass="48520">MSSVDKSARRRWWALALIAAAQFMVIMDTSIIGVALPRIQADLGFSQENLSWVFNAYVVAFGGLLLLGGKLSDLFGARRMFATGWLVLLVGSVVAGAAGEIWVELLGRAVQGAGAALIAPSALTLLMMLFGSEPAQLGKALAIYGAAAPAGGTAGVFLGGVITEYLSWPWVFYINVPIAVIALIAIPALMPAGAAQRGSTDLLGAITVTAGLAVAVYAIVRAPEAGLASAETIVGLIVAVVLLGSFLLIQAKRKAPLVRLGIFRTPQLGAANIAQLLLGGAWIPMWFFLNLYLQQVLGLGAFTSGSALLPMTTAIMVLMVVVAPRLTARFGVKPMVVTGLVVLAAGLGWLALVRPDGNYWVDVLPASLVAATGMALAFIPSLGTAISSARPEEGGLASGIVNTSYQIGSALGLAAMTALAASYGAGQLSDANALTTGVSAAFIGAAGIAIVGALIAAGTLRGSRAAAPDAERESANV</sequence>
<dbReference type="Gene3D" id="1.20.1250.20">
    <property type="entry name" value="MFS general substrate transporter like domains"/>
    <property type="match status" value="1"/>
</dbReference>
<feature type="transmembrane region" description="Helical" evidence="7">
    <location>
        <begin position="80"/>
        <end position="103"/>
    </location>
</feature>
<keyword evidence="6 7" id="KW-0472">Membrane</keyword>
<evidence type="ECO:0000256" key="7">
    <source>
        <dbReference type="SAM" id="Phobius"/>
    </source>
</evidence>
<evidence type="ECO:0000256" key="5">
    <source>
        <dbReference type="ARBA" id="ARBA00022989"/>
    </source>
</evidence>
<comment type="subcellular location">
    <subcellularLocation>
        <location evidence="1">Cell membrane</location>
        <topology evidence="1">Multi-pass membrane protein</topology>
    </subcellularLocation>
</comment>
<dbReference type="InterPro" id="IPR011701">
    <property type="entry name" value="MFS"/>
</dbReference>
<dbReference type="PANTHER" id="PTHR42718">
    <property type="entry name" value="MAJOR FACILITATOR SUPERFAMILY MULTIDRUG TRANSPORTER MFSC"/>
    <property type="match status" value="1"/>
</dbReference>
<feature type="transmembrane region" description="Helical" evidence="7">
    <location>
        <begin position="438"/>
        <end position="457"/>
    </location>
</feature>
<evidence type="ECO:0000313" key="9">
    <source>
        <dbReference type="EMBL" id="SDM28055.1"/>
    </source>
</evidence>
<dbReference type="Proteomes" id="UP000199682">
    <property type="component" value="Unassembled WGS sequence"/>
</dbReference>
<dbReference type="EMBL" id="FNET01000019">
    <property type="protein sequence ID" value="SDM28055.1"/>
    <property type="molecule type" value="Genomic_DNA"/>
</dbReference>
<evidence type="ECO:0000313" key="10">
    <source>
        <dbReference type="Proteomes" id="UP000199682"/>
    </source>
</evidence>
<dbReference type="AlphaFoldDB" id="A0A1G9RZY1"/>
<dbReference type="PANTHER" id="PTHR42718:SF46">
    <property type="entry name" value="BLR6921 PROTEIN"/>
    <property type="match status" value="1"/>
</dbReference>
<reference evidence="10" key="1">
    <citation type="submission" date="2016-10" db="EMBL/GenBank/DDBJ databases">
        <authorList>
            <person name="Varghese N."/>
            <person name="Submissions S."/>
        </authorList>
    </citation>
    <scope>NUCLEOTIDE SEQUENCE [LARGE SCALE GENOMIC DNA]</scope>
    <source>
        <strain evidence="10">DSM 44796</strain>
    </source>
</reference>
<feature type="transmembrane region" description="Helical" evidence="7">
    <location>
        <begin position="49"/>
        <end position="68"/>
    </location>
</feature>
<feature type="transmembrane region" description="Helical" evidence="7">
    <location>
        <begin position="109"/>
        <end position="129"/>
    </location>
</feature>
<protein>
    <submittedName>
        <fullName evidence="9">Drug resistance transporter, EmrB/QacA subfamily</fullName>
    </submittedName>
</protein>
<feature type="transmembrane region" description="Helical" evidence="7">
    <location>
        <begin position="270"/>
        <end position="289"/>
    </location>
</feature>
<dbReference type="Pfam" id="PF07690">
    <property type="entry name" value="MFS_1"/>
    <property type="match status" value="1"/>
</dbReference>
<evidence type="ECO:0000256" key="3">
    <source>
        <dbReference type="ARBA" id="ARBA00022475"/>
    </source>
</evidence>
<proteinExistence type="predicted"/>
<keyword evidence="3" id="KW-1003">Cell membrane</keyword>
<evidence type="ECO:0000256" key="2">
    <source>
        <dbReference type="ARBA" id="ARBA00022448"/>
    </source>
</evidence>
<gene>
    <name evidence="9" type="ORF">SAMN04488074_11958</name>
</gene>